<feature type="domain" description="Gfo/Idh/MocA-like oxidoreductase N-terminal" evidence="3">
    <location>
        <begin position="183"/>
        <end position="272"/>
    </location>
</feature>
<comment type="caution">
    <text evidence="5">The sequence shown here is derived from an EMBL/GenBank/DDBJ whole genome shotgun (WGS) entry which is preliminary data.</text>
</comment>
<dbReference type="EMBL" id="VDCH01000017">
    <property type="protein sequence ID" value="TNJ38551.1"/>
    <property type="molecule type" value="Genomic_DNA"/>
</dbReference>
<dbReference type="SUPFAM" id="SSF51735">
    <property type="entry name" value="NAD(P)-binding Rossmann-fold domains"/>
    <property type="match status" value="2"/>
</dbReference>
<proteinExistence type="inferred from homology"/>
<keyword evidence="2" id="KW-0472">Membrane</keyword>
<reference evidence="5 6" key="1">
    <citation type="submission" date="2019-05" db="EMBL/GenBank/DDBJ databases">
        <title>Draft Whole-Genome sequence of the green sulfur bacterium Chlorobaculum thiosulfatiphilum DSM 249.</title>
        <authorList>
            <person name="Meyer T.E."/>
            <person name="Kyndt J.A."/>
        </authorList>
    </citation>
    <scope>NUCLEOTIDE SEQUENCE [LARGE SCALE GENOMIC DNA]</scope>
    <source>
        <strain evidence="5 6">DSM 249</strain>
    </source>
</reference>
<evidence type="ECO:0000259" key="3">
    <source>
        <dbReference type="Pfam" id="PF01408"/>
    </source>
</evidence>
<evidence type="ECO:0000256" key="1">
    <source>
        <dbReference type="ARBA" id="ARBA00007430"/>
    </source>
</evidence>
<evidence type="ECO:0000313" key="5">
    <source>
        <dbReference type="EMBL" id="TNJ38551.1"/>
    </source>
</evidence>
<comment type="similarity">
    <text evidence="1">Belongs to the polysaccharide synthase family.</text>
</comment>
<feature type="domain" description="Polysaccharide biosynthesis protein CapD-like" evidence="4">
    <location>
        <begin position="321"/>
        <end position="615"/>
    </location>
</feature>
<feature type="transmembrane region" description="Helical" evidence="2">
    <location>
        <begin position="50"/>
        <end position="71"/>
    </location>
</feature>
<dbReference type="Proteomes" id="UP000308271">
    <property type="component" value="Unassembled WGS sequence"/>
</dbReference>
<dbReference type="AlphaFoldDB" id="A0A5C4S723"/>
<accession>A0A5C4S723</accession>
<feature type="transmembrane region" description="Helical" evidence="2">
    <location>
        <begin position="83"/>
        <end position="103"/>
    </location>
</feature>
<dbReference type="OrthoDB" id="9803111at2"/>
<name>A0A5C4S723_CHLTI</name>
<dbReference type="Pfam" id="PF02719">
    <property type="entry name" value="Polysacc_synt_2"/>
    <property type="match status" value="1"/>
</dbReference>
<dbReference type="PANTHER" id="PTHR43318:SF1">
    <property type="entry name" value="POLYSACCHARIDE BIOSYNTHESIS PROTEIN EPSC-RELATED"/>
    <property type="match status" value="1"/>
</dbReference>
<keyword evidence="2" id="KW-1133">Transmembrane helix</keyword>
<dbReference type="PANTHER" id="PTHR43318">
    <property type="entry name" value="UDP-N-ACETYLGLUCOSAMINE 4,6-DEHYDRATASE"/>
    <property type="match status" value="1"/>
</dbReference>
<keyword evidence="2" id="KW-0812">Transmembrane</keyword>
<evidence type="ECO:0000256" key="2">
    <source>
        <dbReference type="SAM" id="Phobius"/>
    </source>
</evidence>
<gene>
    <name evidence="5" type="ORF">FGF66_08370</name>
</gene>
<dbReference type="InterPro" id="IPR051203">
    <property type="entry name" value="Polysaccharide_Synthase-Rel"/>
</dbReference>
<protein>
    <submittedName>
        <fullName evidence="5">Polysaccharide biosynthesis protein</fullName>
    </submittedName>
</protein>
<evidence type="ECO:0000313" key="6">
    <source>
        <dbReference type="Proteomes" id="UP000308271"/>
    </source>
</evidence>
<sequence length="677" mass="75533">MNQNILDISFKFFSRNVNSFAEAKAAKKNVLIFQGLVFMFLGMSRFAKQCIVFAIDSFYILFTVWLAFALRYENVHMPKNEEWYAYILAVLIALPIFIISGLYRSIFRYSGFAALNSVAIACLQYGVLYFIAFIILLPVGIPRSIGILQPLLLLIGIGSSRAMARFWFHPAGLSVSQKCNKENILIYGAGSAGIQVANALQHNANYNVRGFVDDDEKLYKKCINGITVYSTASIKAVVEKSKISSILIALPSEKRSRHQEIYRSLIGLGVHVRTLPGIEDIANGKISVSDIREVEIEDILGRDPVVPDSNLFKRCIDGKAVLVTGAGGSIGSELCRQIISLRPQQLILVEQSEYNLYALNNELEERIKNHGYGVRLLPILADVADREYMHKIIKQYRPETLYHAAAYKHVPLVECNPLEGLRNNVFGTLSVAEASRSNGVKHFILISTDKAVRPTNIMGASKRIAELILQAMADEQNGSGTCFSMVRFGNVLGSSGSVVPLFKHQIKNGGPITVTHQDITRYFMTIPEAAQLVIQAGAMAIGGDVFLLDMGEPVRIIDLAKRMIELSGFTIRDNDNPDGEIEIKIAGLRPGEKLYEELLIADNPIKTTHQRIFKAHENYIKFYQLRQYLDALEIMIADGKVDVDELRELIKNIVNGYHVNGFSSETKKISFIDINKL</sequence>
<dbReference type="InterPro" id="IPR000683">
    <property type="entry name" value="Gfo/Idh/MocA-like_OxRdtase_N"/>
</dbReference>
<keyword evidence="6" id="KW-1185">Reference proteome</keyword>
<dbReference type="Gene3D" id="3.40.50.720">
    <property type="entry name" value="NAD(P)-binding Rossmann-like Domain"/>
    <property type="match status" value="2"/>
</dbReference>
<dbReference type="InterPro" id="IPR003869">
    <property type="entry name" value="Polysac_CapD-like"/>
</dbReference>
<organism evidence="5 6">
    <name type="scientific">Chlorobaculum thiosulfatiphilum</name>
    <name type="common">Chlorobium limicola f.sp. thiosulfatophilum</name>
    <dbReference type="NCBI Taxonomy" id="115852"/>
    <lineage>
        <taxon>Bacteria</taxon>
        <taxon>Pseudomonadati</taxon>
        <taxon>Chlorobiota</taxon>
        <taxon>Chlorobiia</taxon>
        <taxon>Chlorobiales</taxon>
        <taxon>Chlorobiaceae</taxon>
        <taxon>Chlorobaculum</taxon>
    </lineage>
</organism>
<dbReference type="InterPro" id="IPR036291">
    <property type="entry name" value="NAD(P)-bd_dom_sf"/>
</dbReference>
<feature type="transmembrane region" description="Helical" evidence="2">
    <location>
        <begin position="115"/>
        <end position="141"/>
    </location>
</feature>
<dbReference type="Pfam" id="PF01408">
    <property type="entry name" value="GFO_IDH_MocA"/>
    <property type="match status" value="1"/>
</dbReference>
<evidence type="ECO:0000259" key="4">
    <source>
        <dbReference type="Pfam" id="PF02719"/>
    </source>
</evidence>
<dbReference type="GO" id="GO:0000166">
    <property type="term" value="F:nucleotide binding"/>
    <property type="evidence" value="ECO:0007669"/>
    <property type="project" value="InterPro"/>
</dbReference>
<dbReference type="CDD" id="cd05237">
    <property type="entry name" value="UDP_invert_4-6DH_SDR_e"/>
    <property type="match status" value="1"/>
</dbReference>